<reference evidence="2 3" key="1">
    <citation type="submission" date="2020-08" db="EMBL/GenBank/DDBJ databases">
        <title>Cohnella phylogeny.</title>
        <authorList>
            <person name="Dunlap C."/>
        </authorList>
    </citation>
    <scope>NUCLEOTIDE SEQUENCE [LARGE SCALE GENOMIC DNA]</scope>
    <source>
        <strain evidence="2 3">DSM 25241</strain>
    </source>
</reference>
<dbReference type="Proteomes" id="UP000535838">
    <property type="component" value="Unassembled WGS sequence"/>
</dbReference>
<protein>
    <submittedName>
        <fullName evidence="2">YobA family protein</fullName>
    </submittedName>
</protein>
<gene>
    <name evidence="2" type="ORF">H7B67_22180</name>
</gene>
<name>A0A841SY60_9BACL</name>
<feature type="signal peptide" evidence="1">
    <location>
        <begin position="1"/>
        <end position="21"/>
    </location>
</feature>
<sequence length="108" mass="11949">MRILAGCLLLCLMLISSGCNSVDGKAADGVGYIFEKKDGRVLILDNVSEAELGKKWRDIYSTYRGNAIWLKTSKFGLKVGQYVRYWVKGGVDDSFPAQAKALKIEVVK</sequence>
<comment type="caution">
    <text evidence="2">The sequence shown here is derived from an EMBL/GenBank/DDBJ whole genome shotgun (WGS) entry which is preliminary data.</text>
</comment>
<keyword evidence="3" id="KW-1185">Reference proteome</keyword>
<evidence type="ECO:0000256" key="1">
    <source>
        <dbReference type="SAM" id="SignalP"/>
    </source>
</evidence>
<dbReference type="EMBL" id="JACJVQ010000019">
    <property type="protein sequence ID" value="MBB6636844.1"/>
    <property type="molecule type" value="Genomic_DNA"/>
</dbReference>
<feature type="chain" id="PRO_5038733731" evidence="1">
    <location>
        <begin position="22"/>
        <end position="108"/>
    </location>
</feature>
<evidence type="ECO:0000313" key="2">
    <source>
        <dbReference type="EMBL" id="MBB6636844.1"/>
    </source>
</evidence>
<dbReference type="RefSeq" id="WP_185122045.1">
    <property type="nucleotide sequence ID" value="NZ_JACJVQ010000019.1"/>
</dbReference>
<dbReference type="Gene3D" id="2.40.50.140">
    <property type="entry name" value="Nucleic acid-binding proteins"/>
    <property type="match status" value="1"/>
</dbReference>
<dbReference type="InterPro" id="IPR012340">
    <property type="entry name" value="NA-bd_OB-fold"/>
</dbReference>
<dbReference type="AlphaFoldDB" id="A0A841SY60"/>
<dbReference type="Pfam" id="PF11518">
    <property type="entry name" value="DUF3221"/>
    <property type="match status" value="1"/>
</dbReference>
<organism evidence="2 3">
    <name type="scientific">Cohnella thailandensis</name>
    <dbReference type="NCBI Taxonomy" id="557557"/>
    <lineage>
        <taxon>Bacteria</taxon>
        <taxon>Bacillati</taxon>
        <taxon>Bacillota</taxon>
        <taxon>Bacilli</taxon>
        <taxon>Bacillales</taxon>
        <taxon>Paenibacillaceae</taxon>
        <taxon>Cohnella</taxon>
    </lineage>
</organism>
<proteinExistence type="predicted"/>
<keyword evidence="1" id="KW-0732">Signal</keyword>
<dbReference type="PROSITE" id="PS51257">
    <property type="entry name" value="PROKAR_LIPOPROTEIN"/>
    <property type="match status" value="1"/>
</dbReference>
<dbReference type="InterPro" id="IPR021598">
    <property type="entry name" value="DUF3221"/>
</dbReference>
<evidence type="ECO:0000313" key="3">
    <source>
        <dbReference type="Proteomes" id="UP000535838"/>
    </source>
</evidence>
<accession>A0A841SY60</accession>